<keyword evidence="3" id="KW-1185">Reference proteome</keyword>
<accession>A0A2U8W2R1</accession>
<proteinExistence type="predicted"/>
<organism evidence="2 3">
    <name type="scientific">Methylobacterium durans</name>
    <dbReference type="NCBI Taxonomy" id="2202825"/>
    <lineage>
        <taxon>Bacteria</taxon>
        <taxon>Pseudomonadati</taxon>
        <taxon>Pseudomonadota</taxon>
        <taxon>Alphaproteobacteria</taxon>
        <taxon>Hyphomicrobiales</taxon>
        <taxon>Methylobacteriaceae</taxon>
        <taxon>Methylobacterium</taxon>
    </lineage>
</organism>
<dbReference type="AlphaFoldDB" id="A0A2U8W2R1"/>
<dbReference type="OrthoDB" id="7994844at2"/>
<name>A0A2U8W2R1_9HYPH</name>
<dbReference type="EMBL" id="CP029550">
    <property type="protein sequence ID" value="AWN39566.1"/>
    <property type="molecule type" value="Genomic_DNA"/>
</dbReference>
<reference evidence="3" key="1">
    <citation type="submission" date="2018-05" db="EMBL/GenBank/DDBJ databases">
        <title>Complete Genome Sequence of Methylobacterium sp. 17SD2-17.</title>
        <authorList>
            <person name="Srinivasan S."/>
        </authorList>
    </citation>
    <scope>NUCLEOTIDE SEQUENCE [LARGE SCALE GENOMIC DNA]</scope>
    <source>
        <strain evidence="3">17SD2-17</strain>
    </source>
</reference>
<evidence type="ECO:0000313" key="2">
    <source>
        <dbReference type="EMBL" id="AWN39566.1"/>
    </source>
</evidence>
<gene>
    <name evidence="2" type="ORF">DK389_02270</name>
</gene>
<dbReference type="RefSeq" id="WP_109887255.1">
    <property type="nucleotide sequence ID" value="NZ_CP029550.1"/>
</dbReference>
<dbReference type="KEGG" id="mets:DK389_02270"/>
<dbReference type="Proteomes" id="UP000245926">
    <property type="component" value="Chromosome"/>
</dbReference>
<evidence type="ECO:0000259" key="1">
    <source>
        <dbReference type="Pfam" id="PF13628"/>
    </source>
</evidence>
<dbReference type="InterPro" id="IPR025419">
    <property type="entry name" value="DUF4142"/>
</dbReference>
<sequence length="168" mass="18428">MAVIGRRAFLAVLVSWAAQPGRARADEAGRRFIEAAYASAVFQARISEIAAAKDPRPNIKALAERVRDFRAAQLPELARLAKTSGIELHDTLDLELRSIVENIEPLDYLALSRRYAEVETQALEKEIAAYEDAVRSGPQPVRDYASATAEKLRELGKTAKEELAAVGP</sequence>
<dbReference type="Pfam" id="PF13628">
    <property type="entry name" value="DUF4142"/>
    <property type="match status" value="1"/>
</dbReference>
<evidence type="ECO:0000313" key="3">
    <source>
        <dbReference type="Proteomes" id="UP000245926"/>
    </source>
</evidence>
<protein>
    <recommendedName>
        <fullName evidence="1">DUF4142 domain-containing protein</fullName>
    </recommendedName>
</protein>
<feature type="domain" description="DUF4142" evidence="1">
    <location>
        <begin position="30"/>
        <end position="160"/>
    </location>
</feature>